<proteinExistence type="predicted"/>
<dbReference type="PANTHER" id="PTHR34351:SF2">
    <property type="entry name" value="DUF58 DOMAIN-CONTAINING PROTEIN"/>
    <property type="match status" value="1"/>
</dbReference>
<sequence length="432" mass="47640">MQPTQNAQGFAIVALFLGAFALFLSDLPAMIAAATIGLFLAYRALTFTVGCRRFLAGITVTRETDRQVVRQGGAIAVESRITARSPDQMKVTIRDLLPALAASGDEPTYAPSPAGGWTAGYPVRFMATGETRFGGLWVTLTDPFYRQEIRCTRDDCREPHVQVIPPQTATAIEGGGSREGGRKDSDYLRVMKGQTVRSFRPYRAGDDPRDIDWKMAAKHDRLFAREMSGQRGSMPCIIADLPDLEVSEGSAAFGAFSAAVGGAVEGAVRSAGGCWLTLISGANVIRSFTPPEVLHQATTLPAVLHPVARHTHLYRMQNRSSLRAAARRLERLQQNPQAESSTYRQAMHRLYRTFPEGIARTPFEAQIRRALGEAGSDNVYLYTCRNGDTSHIDCVAREAALQGRHLSLWTPESRMRRYRHTPRGHRPRKEAP</sequence>
<evidence type="ECO:0000313" key="2">
    <source>
        <dbReference type="EMBL" id="MDN7025342.1"/>
    </source>
</evidence>
<dbReference type="Pfam" id="PF01882">
    <property type="entry name" value="DUF58"/>
    <property type="match status" value="1"/>
</dbReference>
<name>A0ABT8MBM3_9EURY</name>
<protein>
    <submittedName>
        <fullName evidence="2">DUF58 domain-containing protein</fullName>
    </submittedName>
</protein>
<dbReference type="RefSeq" id="WP_301664493.1">
    <property type="nucleotide sequence ID" value="NZ_VCYH01000007.1"/>
</dbReference>
<gene>
    <name evidence="2" type="ORF">FGU65_10630</name>
</gene>
<accession>A0ABT8MBM3</accession>
<dbReference type="Proteomes" id="UP001168338">
    <property type="component" value="Unassembled WGS sequence"/>
</dbReference>
<evidence type="ECO:0000259" key="1">
    <source>
        <dbReference type="Pfam" id="PF01882"/>
    </source>
</evidence>
<dbReference type="InterPro" id="IPR002881">
    <property type="entry name" value="DUF58"/>
</dbReference>
<organism evidence="2 3">
    <name type="scientific">Methanoculleus frigidifontis</name>
    <dbReference type="NCBI Taxonomy" id="2584085"/>
    <lineage>
        <taxon>Archaea</taxon>
        <taxon>Methanobacteriati</taxon>
        <taxon>Methanobacteriota</taxon>
        <taxon>Stenosarchaea group</taxon>
        <taxon>Methanomicrobia</taxon>
        <taxon>Methanomicrobiales</taxon>
        <taxon>Methanomicrobiaceae</taxon>
        <taxon>Methanoculleus</taxon>
    </lineage>
</organism>
<reference evidence="2" key="1">
    <citation type="submission" date="2019-05" db="EMBL/GenBank/DDBJ databases">
        <title>Methanoculleus sp. FWC-SCC1, a methanogenic archaeon isolated from deep marine cold seep.</title>
        <authorList>
            <person name="Chen Y.-W."/>
            <person name="Chen S.-C."/>
            <person name="Teng N.-H."/>
            <person name="Lai M.-C."/>
        </authorList>
    </citation>
    <scope>NUCLEOTIDE SEQUENCE</scope>
    <source>
        <strain evidence="2">FWC-SCC1</strain>
    </source>
</reference>
<comment type="caution">
    <text evidence="2">The sequence shown here is derived from an EMBL/GenBank/DDBJ whole genome shotgun (WGS) entry which is preliminary data.</text>
</comment>
<feature type="domain" description="DUF58" evidence="1">
    <location>
        <begin position="199"/>
        <end position="241"/>
    </location>
</feature>
<dbReference type="PANTHER" id="PTHR34351">
    <property type="entry name" value="SLR1927 PROTEIN-RELATED"/>
    <property type="match status" value="1"/>
</dbReference>
<dbReference type="EMBL" id="VCYH01000007">
    <property type="protein sequence ID" value="MDN7025342.1"/>
    <property type="molecule type" value="Genomic_DNA"/>
</dbReference>
<keyword evidence="3" id="KW-1185">Reference proteome</keyword>
<evidence type="ECO:0000313" key="3">
    <source>
        <dbReference type="Proteomes" id="UP001168338"/>
    </source>
</evidence>